<dbReference type="InterPro" id="IPR012337">
    <property type="entry name" value="RNaseH-like_sf"/>
</dbReference>
<dbReference type="STRING" id="67767.A0A0J7KF97"/>
<dbReference type="InterPro" id="IPR013103">
    <property type="entry name" value="RVT_2"/>
</dbReference>
<accession>A0A0J7KF97</accession>
<dbReference type="CDD" id="cd09272">
    <property type="entry name" value="RNase_HI_RT_Ty1"/>
    <property type="match status" value="1"/>
</dbReference>
<dbReference type="Pfam" id="PF07727">
    <property type="entry name" value="RVT_2"/>
    <property type="match status" value="1"/>
</dbReference>
<protein>
    <submittedName>
        <fullName evidence="5">Putative retrotransposon</fullName>
    </submittedName>
</protein>
<evidence type="ECO:0000259" key="2">
    <source>
        <dbReference type="Pfam" id="PF07727"/>
    </source>
</evidence>
<dbReference type="Proteomes" id="UP000036403">
    <property type="component" value="Unassembled WGS sequence"/>
</dbReference>
<feature type="domain" description="Reverse transcriptase Ty1/copia-type" evidence="2">
    <location>
        <begin position="626"/>
        <end position="873"/>
    </location>
</feature>
<comment type="caution">
    <text evidence="5">The sequence shown here is derived from an EMBL/GenBank/DDBJ whole genome shotgun (WGS) entry which is preliminary data.</text>
</comment>
<dbReference type="AlphaFoldDB" id="A0A0J7KF97"/>
<dbReference type="Pfam" id="PF14223">
    <property type="entry name" value="Retrotran_gag_2"/>
    <property type="match status" value="1"/>
</dbReference>
<dbReference type="PANTHER" id="PTHR11439">
    <property type="entry name" value="GAG-POL-RELATED RETROTRANSPOSON"/>
    <property type="match status" value="1"/>
</dbReference>
<proteinExistence type="predicted"/>
<dbReference type="PaxDb" id="67767-A0A0J7KF97"/>
<dbReference type="InterPro" id="IPR025724">
    <property type="entry name" value="GAG-pre-integrase_dom"/>
</dbReference>
<gene>
    <name evidence="5" type="ORF">RF55_11474</name>
</gene>
<dbReference type="Pfam" id="PF13976">
    <property type="entry name" value="gag_pre-integrs"/>
    <property type="match status" value="1"/>
</dbReference>
<evidence type="ECO:0000313" key="6">
    <source>
        <dbReference type="Proteomes" id="UP000036403"/>
    </source>
</evidence>
<feature type="domain" description="GAG-pre-integrase" evidence="3">
    <location>
        <begin position="247"/>
        <end position="291"/>
    </location>
</feature>
<feature type="domain" description="Retroviral polymerase SH3-like" evidence="4">
    <location>
        <begin position="413"/>
        <end position="472"/>
    </location>
</feature>
<feature type="region of interest" description="Disordered" evidence="1">
    <location>
        <begin position="208"/>
        <end position="227"/>
    </location>
</feature>
<evidence type="ECO:0000259" key="3">
    <source>
        <dbReference type="Pfam" id="PF13976"/>
    </source>
</evidence>
<sequence>MTDNFLARQVKRFDGTGYQGWKFQITAVLMANDIFNVVDGTRVKPANQQGDNGALTKAWIRDNAKAMAIIASAMENAQLKSILVCTSAKDMWDRLNRIHEQKSATNKLILTQRFHEYRMCPTDSVVQHCSKVQNMAKQLTDLGEPVSDLTVMAKILASLTTKFSTLQTAWDNVNPERQTIDNLQERLIREESRLDASGDKANALTVTKQSGFKTSSKTKDNKKKHRPKKNVECFRCQEKGHYAMLNINVWHKRLGHIHKRALCELVNKDMVEGVRVKNTKEFFCEACQLGKLHKLPFKRLIDKSNRQAGEFIHSDVCGPMSVQSLGGARFSVTFKDDFNGFRHVYFLRHKSDVLVLKNMNGWCRILNLWAEAVNTAVYTLNRTGLSRTGGSKTPFELWTGKKPNLSHMRIFGSEAYVHVLNQLTKKLDARAKKMILVGYQGESANYRLYSHETKNVSISRDVVFQEQVEGRKLSEPEISEAELMWPNSTKEKDNKSDAGVTIKRFLDERDSIIIYLIQSAHALSINKVAGAEGTAIDNEVVDRGPDNIVPTVGNERNVSEVREHRPATAGDTRTLRDRALLKLPARYEINIAEYHVPEAISEAVSGPEGAKWKQAIEYELEAHERNKTWTLMPRVSGEKTIDSKWVFKALRNEDGSVWRFKARLCARGFQQREGVDYIETFSPVVRYDSLRVLLATITQDDLEAAQFDVGTAFLHRDLQENIRMEVPVGLDVSKEMCDRENLVCKLNKSLYGLKQAPRCWNIKFSSFLRRFNFKETNADKCIFFGEYEGSVVYLALFVDDGIIAAKSNKVLESIIKSLKESFNITLGNCSCFVGLQILRDRENRTMFIHQTAYAKQLINKFGMKNAKEVSVPADPHTVLYPVVEYREKDCKVPYRKAVGSLMFLAIVSRPDIAYAVNNVSKFLNNYDISHWQAVKRIISYLTDTIGQGIEYRGDGGKCELMGFSDADYAGDIGTRRSTTGYAFLMANGLVSWSSQRQKLVSMSTTESEYIATSTASREATWVRSFLYGIGPVSPETGRKQHATVVGRMTHTSENRV</sequence>
<dbReference type="OrthoDB" id="8188638at2759"/>
<feature type="non-terminal residue" evidence="5">
    <location>
        <position position="1056"/>
    </location>
</feature>
<dbReference type="EMBL" id="LBMM01008342">
    <property type="protein sequence ID" value="KMQ88959.1"/>
    <property type="molecule type" value="Genomic_DNA"/>
</dbReference>
<organism evidence="5 6">
    <name type="scientific">Lasius niger</name>
    <name type="common">Black garden ant</name>
    <dbReference type="NCBI Taxonomy" id="67767"/>
    <lineage>
        <taxon>Eukaryota</taxon>
        <taxon>Metazoa</taxon>
        <taxon>Ecdysozoa</taxon>
        <taxon>Arthropoda</taxon>
        <taxon>Hexapoda</taxon>
        <taxon>Insecta</taxon>
        <taxon>Pterygota</taxon>
        <taxon>Neoptera</taxon>
        <taxon>Endopterygota</taxon>
        <taxon>Hymenoptera</taxon>
        <taxon>Apocrita</taxon>
        <taxon>Aculeata</taxon>
        <taxon>Formicoidea</taxon>
        <taxon>Formicidae</taxon>
        <taxon>Formicinae</taxon>
        <taxon>Lasius</taxon>
        <taxon>Lasius</taxon>
    </lineage>
</organism>
<reference evidence="5 6" key="1">
    <citation type="submission" date="2015-04" db="EMBL/GenBank/DDBJ databases">
        <title>Lasius niger genome sequencing.</title>
        <authorList>
            <person name="Konorov E.A."/>
            <person name="Nikitin M.A."/>
            <person name="Kirill M.V."/>
            <person name="Chang P."/>
        </authorList>
    </citation>
    <scope>NUCLEOTIDE SEQUENCE [LARGE SCALE GENOMIC DNA]</scope>
    <source>
        <tissue evidence="5">Whole</tissue>
    </source>
</reference>
<dbReference type="InterPro" id="IPR043502">
    <property type="entry name" value="DNA/RNA_pol_sf"/>
</dbReference>
<dbReference type="Pfam" id="PF25597">
    <property type="entry name" value="SH3_retrovirus"/>
    <property type="match status" value="1"/>
</dbReference>
<evidence type="ECO:0000259" key="4">
    <source>
        <dbReference type="Pfam" id="PF25597"/>
    </source>
</evidence>
<keyword evidence="6" id="KW-1185">Reference proteome</keyword>
<name>A0A0J7KF97_LASNI</name>
<dbReference type="SUPFAM" id="SSF53098">
    <property type="entry name" value="Ribonuclease H-like"/>
    <property type="match status" value="1"/>
</dbReference>
<dbReference type="InterPro" id="IPR057670">
    <property type="entry name" value="SH3_retrovirus"/>
</dbReference>
<dbReference type="GO" id="GO:0071897">
    <property type="term" value="P:DNA biosynthetic process"/>
    <property type="evidence" value="ECO:0007669"/>
    <property type="project" value="UniProtKB-ARBA"/>
</dbReference>
<evidence type="ECO:0000313" key="5">
    <source>
        <dbReference type="EMBL" id="KMQ88959.1"/>
    </source>
</evidence>
<evidence type="ECO:0000256" key="1">
    <source>
        <dbReference type="SAM" id="MobiDB-lite"/>
    </source>
</evidence>
<dbReference type="SUPFAM" id="SSF56672">
    <property type="entry name" value="DNA/RNA polymerases"/>
    <property type="match status" value="1"/>
</dbReference>
<dbReference type="GO" id="GO:0042575">
    <property type="term" value="C:DNA polymerase complex"/>
    <property type="evidence" value="ECO:0007669"/>
    <property type="project" value="UniProtKB-ARBA"/>
</dbReference>